<reference evidence="4 5" key="1">
    <citation type="submission" date="2019-04" db="EMBL/GenBank/DDBJ databases">
        <title>Crenobacter sp. nov.</title>
        <authorList>
            <person name="Shi S."/>
        </authorList>
    </citation>
    <scope>NUCLEOTIDE SEQUENCE [LARGE SCALE GENOMIC DNA]</scope>
    <source>
        <strain evidence="4 5">GY 70310</strain>
    </source>
</reference>
<dbReference type="Proteomes" id="UP000308891">
    <property type="component" value="Unassembled WGS sequence"/>
</dbReference>
<dbReference type="CDD" id="cd16896">
    <property type="entry name" value="LT_Slt70-like"/>
    <property type="match status" value="1"/>
</dbReference>
<accession>A0A4T0URD1</accession>
<sequence length="257" mass="27692">MKRIFRVGLIATALLASAQARADLYGYVDESGRIHLSPTRVDDRYQLFQKSPPAGSTPTPADYLADATRPGLGATQSQDRAQQRAVAGLPAAKPRLVKAHISQPYNKIIGKVAREYRLDPQLLHAIVSVESGYDALAVSPKGAIGLMQIIPETGERFGLPASELSNPHANVRTGARYLKFLLSTFNHNLPLVIAAYNAGEGAVQKYRNTIPPYPETRDYVARVLATYEARGGRTPLAAGGLVETGSRGRVHATLAPL</sequence>
<dbReference type="PANTHER" id="PTHR37423:SF2">
    <property type="entry name" value="MEMBRANE-BOUND LYTIC MUREIN TRANSGLYCOSYLASE C"/>
    <property type="match status" value="1"/>
</dbReference>
<dbReference type="InterPro" id="IPR023346">
    <property type="entry name" value="Lysozyme-like_dom_sf"/>
</dbReference>
<dbReference type="InterPro" id="IPR008258">
    <property type="entry name" value="Transglycosylase_SLT_dom_1"/>
</dbReference>
<evidence type="ECO:0000256" key="2">
    <source>
        <dbReference type="SAM" id="SignalP"/>
    </source>
</evidence>
<dbReference type="GO" id="GO:0016020">
    <property type="term" value="C:membrane"/>
    <property type="evidence" value="ECO:0007669"/>
    <property type="project" value="InterPro"/>
</dbReference>
<dbReference type="OrthoDB" id="9815002at2"/>
<dbReference type="AlphaFoldDB" id="A0A4T0URD1"/>
<dbReference type="GO" id="GO:0008933">
    <property type="term" value="F:peptidoglycan lytic transglycosylase activity"/>
    <property type="evidence" value="ECO:0007669"/>
    <property type="project" value="InterPro"/>
</dbReference>
<dbReference type="RefSeq" id="WP_136554125.1">
    <property type="nucleotide sequence ID" value="NZ_STGJ01000012.1"/>
</dbReference>
<comment type="similarity">
    <text evidence="1">Belongs to the transglycosylase Slt family.</text>
</comment>
<dbReference type="GO" id="GO:0000270">
    <property type="term" value="P:peptidoglycan metabolic process"/>
    <property type="evidence" value="ECO:0007669"/>
    <property type="project" value="InterPro"/>
</dbReference>
<name>A0A4T0URD1_9NEIS</name>
<comment type="caution">
    <text evidence="4">The sequence shown here is derived from an EMBL/GenBank/DDBJ whole genome shotgun (WGS) entry which is preliminary data.</text>
</comment>
<feature type="signal peptide" evidence="2">
    <location>
        <begin position="1"/>
        <end position="22"/>
    </location>
</feature>
<dbReference type="InterPro" id="IPR000189">
    <property type="entry name" value="Transglyc_AS"/>
</dbReference>
<organism evidence="4 5">
    <name type="scientific">Crenobacter intestini</name>
    <dbReference type="NCBI Taxonomy" id="2563443"/>
    <lineage>
        <taxon>Bacteria</taxon>
        <taxon>Pseudomonadati</taxon>
        <taxon>Pseudomonadota</taxon>
        <taxon>Betaproteobacteria</taxon>
        <taxon>Neisseriales</taxon>
        <taxon>Neisseriaceae</taxon>
        <taxon>Crenobacter</taxon>
    </lineage>
</organism>
<dbReference type="Gene3D" id="1.10.530.10">
    <property type="match status" value="1"/>
</dbReference>
<proteinExistence type="inferred from homology"/>
<evidence type="ECO:0000313" key="5">
    <source>
        <dbReference type="Proteomes" id="UP000308891"/>
    </source>
</evidence>
<dbReference type="Pfam" id="PF01464">
    <property type="entry name" value="SLT"/>
    <property type="match status" value="1"/>
</dbReference>
<gene>
    <name evidence="4" type="ORF">E5K04_11320</name>
</gene>
<feature type="domain" description="Transglycosylase SLT" evidence="3">
    <location>
        <begin position="109"/>
        <end position="208"/>
    </location>
</feature>
<dbReference type="PROSITE" id="PS00922">
    <property type="entry name" value="TRANSGLYCOSYLASE"/>
    <property type="match status" value="1"/>
</dbReference>
<evidence type="ECO:0000256" key="1">
    <source>
        <dbReference type="ARBA" id="ARBA00007734"/>
    </source>
</evidence>
<evidence type="ECO:0000313" key="4">
    <source>
        <dbReference type="EMBL" id="TIC81171.1"/>
    </source>
</evidence>
<evidence type="ECO:0000259" key="3">
    <source>
        <dbReference type="Pfam" id="PF01464"/>
    </source>
</evidence>
<keyword evidence="2" id="KW-0732">Signal</keyword>
<dbReference type="PANTHER" id="PTHR37423">
    <property type="entry name" value="SOLUBLE LYTIC MUREIN TRANSGLYCOSYLASE-RELATED"/>
    <property type="match status" value="1"/>
</dbReference>
<feature type="chain" id="PRO_5020373088" evidence="2">
    <location>
        <begin position="23"/>
        <end position="257"/>
    </location>
</feature>
<dbReference type="EMBL" id="STGJ01000012">
    <property type="protein sequence ID" value="TIC81171.1"/>
    <property type="molecule type" value="Genomic_DNA"/>
</dbReference>
<dbReference type="SUPFAM" id="SSF53955">
    <property type="entry name" value="Lysozyme-like"/>
    <property type="match status" value="1"/>
</dbReference>
<protein>
    <submittedName>
        <fullName evidence="4">Lytic transglycosylase domain-containing protein</fullName>
    </submittedName>
</protein>
<keyword evidence="5" id="KW-1185">Reference proteome</keyword>